<protein>
    <submittedName>
        <fullName evidence="2">Uncharacterized protein</fullName>
    </submittedName>
</protein>
<name>A0A9N8F334_9STRA</name>
<dbReference type="AlphaFoldDB" id="A0A9N8F334"/>
<organism evidence="2 3">
    <name type="scientific">Seminavis robusta</name>
    <dbReference type="NCBI Taxonomy" id="568900"/>
    <lineage>
        <taxon>Eukaryota</taxon>
        <taxon>Sar</taxon>
        <taxon>Stramenopiles</taxon>
        <taxon>Ochrophyta</taxon>
        <taxon>Bacillariophyta</taxon>
        <taxon>Bacillariophyceae</taxon>
        <taxon>Bacillariophycidae</taxon>
        <taxon>Naviculales</taxon>
        <taxon>Naviculaceae</taxon>
        <taxon>Seminavis</taxon>
    </lineage>
</organism>
<feature type="region of interest" description="Disordered" evidence="1">
    <location>
        <begin position="1"/>
        <end position="38"/>
    </location>
</feature>
<evidence type="ECO:0000313" key="2">
    <source>
        <dbReference type="EMBL" id="CAB9531996.1"/>
    </source>
</evidence>
<gene>
    <name evidence="2" type="ORF">SEMRO_4636_G354370.1</name>
</gene>
<keyword evidence="3" id="KW-1185">Reference proteome</keyword>
<proteinExistence type="predicted"/>
<feature type="non-terminal residue" evidence="2">
    <location>
        <position position="81"/>
    </location>
</feature>
<evidence type="ECO:0000313" key="3">
    <source>
        <dbReference type="Proteomes" id="UP001153069"/>
    </source>
</evidence>
<sequence>MSTTTATEIPEQALQSATTKPTMTTSSPSSSKSGAPFDLETTLTYDSIEYWAKKDPKRTALVITDKQWQVDKEAKLKGKHT</sequence>
<dbReference type="EMBL" id="CAICTM010004634">
    <property type="protein sequence ID" value="CAB9531996.1"/>
    <property type="molecule type" value="Genomic_DNA"/>
</dbReference>
<reference evidence="2" key="1">
    <citation type="submission" date="2020-06" db="EMBL/GenBank/DDBJ databases">
        <authorList>
            <consortium name="Plant Systems Biology data submission"/>
        </authorList>
    </citation>
    <scope>NUCLEOTIDE SEQUENCE</scope>
    <source>
        <strain evidence="2">D6</strain>
    </source>
</reference>
<feature type="compositionally biased region" description="Low complexity" evidence="1">
    <location>
        <begin position="16"/>
        <end position="33"/>
    </location>
</feature>
<dbReference type="OrthoDB" id="10253869at2759"/>
<dbReference type="Proteomes" id="UP001153069">
    <property type="component" value="Unassembled WGS sequence"/>
</dbReference>
<comment type="caution">
    <text evidence="2">The sequence shown here is derived from an EMBL/GenBank/DDBJ whole genome shotgun (WGS) entry which is preliminary data.</text>
</comment>
<evidence type="ECO:0000256" key="1">
    <source>
        <dbReference type="SAM" id="MobiDB-lite"/>
    </source>
</evidence>
<accession>A0A9N8F334</accession>